<proteinExistence type="predicted"/>
<name>A0ABW1EKD0_9BACT</name>
<reference evidence="2" key="1">
    <citation type="journal article" date="2019" name="Int. J. Syst. Evol. Microbiol.">
        <title>The Global Catalogue of Microorganisms (GCM) 10K type strain sequencing project: providing services to taxonomists for standard genome sequencing and annotation.</title>
        <authorList>
            <consortium name="The Broad Institute Genomics Platform"/>
            <consortium name="The Broad Institute Genome Sequencing Center for Infectious Disease"/>
            <person name="Wu L."/>
            <person name="Ma J."/>
        </authorList>
    </citation>
    <scope>NUCLEOTIDE SEQUENCE [LARGE SCALE GENOMIC DNA]</scope>
    <source>
        <strain evidence="2">JCM 4087</strain>
    </source>
</reference>
<dbReference type="Gene3D" id="1.25.40.20">
    <property type="entry name" value="Ankyrin repeat-containing domain"/>
    <property type="match status" value="1"/>
</dbReference>
<comment type="caution">
    <text evidence="1">The sequence shown here is derived from an EMBL/GenBank/DDBJ whole genome shotgun (WGS) entry which is preliminary data.</text>
</comment>
<accession>A0ABW1EKD0</accession>
<dbReference type="PANTHER" id="PTHR24184">
    <property type="entry name" value="SI:CH211-189E2.2"/>
    <property type="match status" value="1"/>
</dbReference>
<dbReference type="EMBL" id="JBHSPH010000005">
    <property type="protein sequence ID" value="MFC5863727.1"/>
    <property type="molecule type" value="Genomic_DNA"/>
</dbReference>
<dbReference type="InterPro" id="IPR036770">
    <property type="entry name" value="Ankyrin_rpt-contain_sf"/>
</dbReference>
<dbReference type="PANTHER" id="PTHR24184:SF11">
    <property type="entry name" value="ANKYRIN REPEAT AND SOCS BOX CONTAINING 3"/>
    <property type="match status" value="1"/>
</dbReference>
<keyword evidence="2" id="KW-1185">Reference proteome</keyword>
<protein>
    <submittedName>
        <fullName evidence="1">Uncharacterized protein</fullName>
    </submittedName>
</protein>
<sequence>MKAVEGGVSGIEAFARTGGRFIGQKNSGGQTAAMLAAASSPEVIAAFRKAGGTFTEEKDSSGHNAADYVLQVKPHPDPGAAQYYRERAKAIDAFAEAGGRFALQDGRVSTNTIVLLMQNPASLCAFRRAIGPDVDLRSSISNIQELMAVNGGATAIQAFAAAGHVFTSNNSLGESAAQLAARKGASVLQAYDSAVERQGGLEYISTDDEYSALRSPAAVESFAKAGCKFDDRPNRKGLTAEATAILHGAKVVEAFSEYGGKFTNRLTPQGLTAGDMARREELNSAGVLIAYRAALKRQGGLIFDLPKDEYEATRIGAPGIEAFVHQGGRFTDTPNVQDLTSAIIAASSGAEAIEAFARAGGHFTDWQNKQGYTAAMAAAYSGADAIAAFAEAGGHFTEQQNHVGDTAALIVAMRPDDLGPGMQELHFRLGDMFIDGKQRGAAAIEAFYAAGGRFADHQNSLGNTAAMSVIENGPAAIRAFAHAGGHFTEQEDKAGLTAEIYAAYDDPETIKAFSEAGGRFTTRVSSSGMTSEIAAAESTVDQITAYSQAGGVFTDRKTREGWTSAMIATNHGGWILRHEPSTDIPDTIATQKAVKTDFAQEDAEASKAYQEALQRQGGLLHVP</sequence>
<dbReference type="Proteomes" id="UP001596091">
    <property type="component" value="Unassembled WGS sequence"/>
</dbReference>
<gene>
    <name evidence="1" type="ORF">ACFPT7_15575</name>
</gene>
<evidence type="ECO:0000313" key="1">
    <source>
        <dbReference type="EMBL" id="MFC5863727.1"/>
    </source>
</evidence>
<evidence type="ECO:0000313" key="2">
    <source>
        <dbReference type="Proteomes" id="UP001596091"/>
    </source>
</evidence>
<organism evidence="1 2">
    <name type="scientific">Acidicapsa dinghuensis</name>
    <dbReference type="NCBI Taxonomy" id="2218256"/>
    <lineage>
        <taxon>Bacteria</taxon>
        <taxon>Pseudomonadati</taxon>
        <taxon>Acidobacteriota</taxon>
        <taxon>Terriglobia</taxon>
        <taxon>Terriglobales</taxon>
        <taxon>Acidobacteriaceae</taxon>
        <taxon>Acidicapsa</taxon>
    </lineage>
</organism>
<dbReference type="RefSeq" id="WP_263339884.1">
    <property type="nucleotide sequence ID" value="NZ_JAGSYH010000005.1"/>
</dbReference>
<dbReference type="SUPFAM" id="SSF48403">
    <property type="entry name" value="Ankyrin repeat"/>
    <property type="match status" value="1"/>
</dbReference>